<organism evidence="1">
    <name type="scientific">marine sediment metagenome</name>
    <dbReference type="NCBI Taxonomy" id="412755"/>
    <lineage>
        <taxon>unclassified sequences</taxon>
        <taxon>metagenomes</taxon>
        <taxon>ecological metagenomes</taxon>
    </lineage>
</organism>
<reference evidence="1" key="1">
    <citation type="journal article" date="2015" name="Nature">
        <title>Complex archaea that bridge the gap between prokaryotes and eukaryotes.</title>
        <authorList>
            <person name="Spang A."/>
            <person name="Saw J.H."/>
            <person name="Jorgensen S.L."/>
            <person name="Zaremba-Niedzwiedzka K."/>
            <person name="Martijn J."/>
            <person name="Lind A.E."/>
            <person name="van Eijk R."/>
            <person name="Schleper C."/>
            <person name="Guy L."/>
            <person name="Ettema T.J."/>
        </authorList>
    </citation>
    <scope>NUCLEOTIDE SEQUENCE</scope>
</reference>
<gene>
    <name evidence="1" type="ORF">LCGC14_0853120</name>
</gene>
<comment type="caution">
    <text evidence="1">The sequence shown here is derived from an EMBL/GenBank/DDBJ whole genome shotgun (WGS) entry which is preliminary data.</text>
</comment>
<evidence type="ECO:0000313" key="1">
    <source>
        <dbReference type="EMBL" id="KKN28545.1"/>
    </source>
</evidence>
<proteinExistence type="predicted"/>
<dbReference type="EMBL" id="LAZR01002552">
    <property type="protein sequence ID" value="KKN28545.1"/>
    <property type="molecule type" value="Genomic_DNA"/>
</dbReference>
<sequence>MLTLEGYRCGDISCEGNKGDEMITFPPMTKEELAAHTEIPQVYKDALEEAIYQWSGPEDEEDRVWPDYFRGDVIGGELGNVLKSDDVLEDDEYQDKCIAFQTGWKLREQLAQAKLL</sequence>
<protein>
    <submittedName>
        <fullName evidence="1">Uncharacterized protein</fullName>
    </submittedName>
</protein>
<accession>A0A0F9P9N7</accession>
<name>A0A0F9P9N7_9ZZZZ</name>
<dbReference type="AlphaFoldDB" id="A0A0F9P9N7"/>